<evidence type="ECO:0000313" key="1">
    <source>
        <dbReference type="EMBL" id="MPN54086.1"/>
    </source>
</evidence>
<organism evidence="1">
    <name type="scientific">bioreactor metagenome</name>
    <dbReference type="NCBI Taxonomy" id="1076179"/>
    <lineage>
        <taxon>unclassified sequences</taxon>
        <taxon>metagenomes</taxon>
        <taxon>ecological metagenomes</taxon>
    </lineage>
</organism>
<dbReference type="AlphaFoldDB" id="A0A645ISJ3"/>
<protein>
    <submittedName>
        <fullName evidence="1">Uncharacterized protein</fullName>
    </submittedName>
</protein>
<proteinExistence type="predicted"/>
<accession>A0A645ISJ3</accession>
<gene>
    <name evidence="1" type="ORF">SDC9_201755</name>
</gene>
<name>A0A645ISJ3_9ZZZZ</name>
<comment type="caution">
    <text evidence="1">The sequence shown here is derived from an EMBL/GenBank/DDBJ whole genome shotgun (WGS) entry which is preliminary data.</text>
</comment>
<dbReference type="Gene3D" id="3.30.420.40">
    <property type="match status" value="2"/>
</dbReference>
<dbReference type="EMBL" id="VSSQ01121962">
    <property type="protein sequence ID" value="MPN54086.1"/>
    <property type="molecule type" value="Genomic_DNA"/>
</dbReference>
<reference evidence="1" key="1">
    <citation type="submission" date="2019-08" db="EMBL/GenBank/DDBJ databases">
        <authorList>
            <person name="Kucharzyk K."/>
            <person name="Murdoch R.W."/>
            <person name="Higgins S."/>
            <person name="Loffler F."/>
        </authorList>
    </citation>
    <scope>NUCLEOTIDE SEQUENCE</scope>
</reference>
<sequence length="91" mass="9977">MGNILAKPQSGFKKGDTVYLTGGGLAMMRGSREFLEMQLETPVELTTPWAPILGSPNYVSAYSVLDFAMKLTGGERKTNGILKALWNFFSK</sequence>